<proteinExistence type="predicted"/>
<comment type="caution">
    <text evidence="2">The sequence shown here is derived from an EMBL/GenBank/DDBJ whole genome shotgun (WGS) entry which is preliminary data.</text>
</comment>
<dbReference type="AlphaFoldDB" id="A0A939T6W9"/>
<evidence type="ECO:0000313" key="3">
    <source>
        <dbReference type="Proteomes" id="UP000669179"/>
    </source>
</evidence>
<gene>
    <name evidence="2" type="ORF">J4573_30010</name>
</gene>
<name>A0A939T6W9_9ACTN</name>
<feature type="domain" description="SnoaL-like" evidence="1">
    <location>
        <begin position="8"/>
        <end position="110"/>
    </location>
</feature>
<dbReference type="Proteomes" id="UP000669179">
    <property type="component" value="Unassembled WGS sequence"/>
</dbReference>
<dbReference type="Pfam" id="PF12680">
    <property type="entry name" value="SnoaL_2"/>
    <property type="match status" value="1"/>
</dbReference>
<dbReference type="SUPFAM" id="SSF54427">
    <property type="entry name" value="NTF2-like"/>
    <property type="match status" value="1"/>
</dbReference>
<keyword evidence="3" id="KW-1185">Reference proteome</keyword>
<reference evidence="2" key="1">
    <citation type="submission" date="2021-03" db="EMBL/GenBank/DDBJ databases">
        <authorList>
            <person name="Kanchanasin P."/>
            <person name="Saeng-In P."/>
            <person name="Phongsopitanun W."/>
            <person name="Yuki M."/>
            <person name="Kudo T."/>
            <person name="Ohkuma M."/>
            <person name="Tanasupawat S."/>
        </authorList>
    </citation>
    <scope>NUCLEOTIDE SEQUENCE</scope>
    <source>
        <strain evidence="2">GKU 128</strain>
    </source>
</reference>
<dbReference type="RefSeq" id="WP_208259270.1">
    <property type="nucleotide sequence ID" value="NZ_JAGEOJ010000013.1"/>
</dbReference>
<dbReference type="Gene3D" id="3.10.450.50">
    <property type="match status" value="1"/>
</dbReference>
<evidence type="ECO:0000313" key="2">
    <source>
        <dbReference type="EMBL" id="MBO2451359.1"/>
    </source>
</evidence>
<sequence>MSDITELVTTYLAAWNETDPAVRQARIAEVMTEDVEYTDPLVSVEGRDGLDAAMAAVQGQFEGLQFSLAGPIDAHHSLARFTWHLGRPGAKPVAVGFDVAVIGDDGRISQVLGFLDEVPSGA</sequence>
<dbReference type="InterPro" id="IPR037401">
    <property type="entry name" value="SnoaL-like"/>
</dbReference>
<dbReference type="InterPro" id="IPR032710">
    <property type="entry name" value="NTF2-like_dom_sf"/>
</dbReference>
<evidence type="ECO:0000259" key="1">
    <source>
        <dbReference type="Pfam" id="PF12680"/>
    </source>
</evidence>
<protein>
    <submittedName>
        <fullName evidence="2">Nuclear transport factor 2 family protein</fullName>
    </submittedName>
</protein>
<dbReference type="EMBL" id="JAGEOJ010000013">
    <property type="protein sequence ID" value="MBO2451359.1"/>
    <property type="molecule type" value="Genomic_DNA"/>
</dbReference>
<accession>A0A939T6W9</accession>
<organism evidence="2 3">
    <name type="scientific">Actinomadura barringtoniae</name>
    <dbReference type="NCBI Taxonomy" id="1427535"/>
    <lineage>
        <taxon>Bacteria</taxon>
        <taxon>Bacillati</taxon>
        <taxon>Actinomycetota</taxon>
        <taxon>Actinomycetes</taxon>
        <taxon>Streptosporangiales</taxon>
        <taxon>Thermomonosporaceae</taxon>
        <taxon>Actinomadura</taxon>
    </lineage>
</organism>